<feature type="transmembrane region" description="Helical" evidence="2">
    <location>
        <begin position="114"/>
        <end position="135"/>
    </location>
</feature>
<protein>
    <recommendedName>
        <fullName evidence="5">Ionotropic glutamate receptor C-terminal domain-containing protein</fullName>
    </recommendedName>
</protein>
<evidence type="ECO:0008006" key="5">
    <source>
        <dbReference type="Google" id="ProtNLM"/>
    </source>
</evidence>
<proteinExistence type="predicted"/>
<reference evidence="3 4" key="1">
    <citation type="journal article" date="2019" name="Sci. Rep.">
        <title>Orb-weaving spider Araneus ventricosus genome elucidates the spidroin gene catalogue.</title>
        <authorList>
            <person name="Kono N."/>
            <person name="Nakamura H."/>
            <person name="Ohtoshi R."/>
            <person name="Moran D.A.P."/>
            <person name="Shinohara A."/>
            <person name="Yoshida Y."/>
            <person name="Fujiwara M."/>
            <person name="Mori M."/>
            <person name="Tomita M."/>
            <person name="Arakawa K."/>
        </authorList>
    </citation>
    <scope>NUCLEOTIDE SEQUENCE [LARGE SCALE GENOMIC DNA]</scope>
</reference>
<accession>A0A4Y2MK31</accession>
<sequence length="287" mass="32635">MPRSTGTLGEANPTVPNMREPATDTVANGLLCEMEVSRSQTLENPLPYRFEIHAETPLQNLNYANRLLTPPFRRWSPSDSIASCFTYQYDDPYGGFIGPDGKWNGMVGDMINNIWLLILLAVFLSAVTACLIYSLSSSSTENKILKALFRYMWEFQIALIGKGFAPNSRWFMRDIWADLSFRSLQSFWFLGCLVLMYVFQGTIVSTYAANRLKPQFEDLEDFLNYPSVIVGTYENSYPVMCLEKLVNTRLESVFERIKKNLIKMDTGIPPWLDAVEEGKAAYITDGL</sequence>
<evidence type="ECO:0000313" key="4">
    <source>
        <dbReference type="Proteomes" id="UP000499080"/>
    </source>
</evidence>
<comment type="caution">
    <text evidence="3">The sequence shown here is derived from an EMBL/GenBank/DDBJ whole genome shotgun (WGS) entry which is preliminary data.</text>
</comment>
<name>A0A4Y2MK31_ARAVE</name>
<keyword evidence="2" id="KW-0812">Transmembrane</keyword>
<keyword evidence="4" id="KW-1185">Reference proteome</keyword>
<dbReference type="OrthoDB" id="6431957at2759"/>
<feature type="transmembrane region" description="Helical" evidence="2">
    <location>
        <begin position="185"/>
        <end position="209"/>
    </location>
</feature>
<dbReference type="EMBL" id="BGPR01007343">
    <property type="protein sequence ID" value="GBN26137.1"/>
    <property type="molecule type" value="Genomic_DNA"/>
</dbReference>
<gene>
    <name evidence="3" type="ORF">AVEN_165621_1</name>
</gene>
<dbReference type="Gene3D" id="1.10.287.70">
    <property type="match status" value="1"/>
</dbReference>
<dbReference type="AlphaFoldDB" id="A0A4Y2MK31"/>
<evidence type="ECO:0000256" key="2">
    <source>
        <dbReference type="SAM" id="Phobius"/>
    </source>
</evidence>
<evidence type="ECO:0000313" key="3">
    <source>
        <dbReference type="EMBL" id="GBN26137.1"/>
    </source>
</evidence>
<keyword evidence="2" id="KW-0472">Membrane</keyword>
<evidence type="ECO:0000256" key="1">
    <source>
        <dbReference type="SAM" id="MobiDB-lite"/>
    </source>
</evidence>
<feature type="region of interest" description="Disordered" evidence="1">
    <location>
        <begin position="1"/>
        <end position="21"/>
    </location>
</feature>
<dbReference type="Proteomes" id="UP000499080">
    <property type="component" value="Unassembled WGS sequence"/>
</dbReference>
<keyword evidence="2" id="KW-1133">Transmembrane helix</keyword>
<organism evidence="3 4">
    <name type="scientific">Araneus ventricosus</name>
    <name type="common">Orbweaver spider</name>
    <name type="synonym">Epeira ventricosa</name>
    <dbReference type="NCBI Taxonomy" id="182803"/>
    <lineage>
        <taxon>Eukaryota</taxon>
        <taxon>Metazoa</taxon>
        <taxon>Ecdysozoa</taxon>
        <taxon>Arthropoda</taxon>
        <taxon>Chelicerata</taxon>
        <taxon>Arachnida</taxon>
        <taxon>Araneae</taxon>
        <taxon>Araneomorphae</taxon>
        <taxon>Entelegynae</taxon>
        <taxon>Araneoidea</taxon>
        <taxon>Araneidae</taxon>
        <taxon>Araneus</taxon>
    </lineage>
</organism>